<dbReference type="GO" id="GO:0034198">
    <property type="term" value="P:cellular response to amino acid starvation"/>
    <property type="evidence" value="ECO:0007669"/>
    <property type="project" value="TreeGrafter"/>
</dbReference>
<gene>
    <name evidence="4" type="primary">Nprl3_0</name>
    <name evidence="4" type="ORF">GWK47_031896</name>
</gene>
<dbReference type="PANTHER" id="PTHR13153:SF5">
    <property type="entry name" value="GATOR COMPLEX PROTEIN NPRL3"/>
    <property type="match status" value="1"/>
</dbReference>
<comment type="similarity">
    <text evidence="1">Belongs to the NPR3 family.</text>
</comment>
<keyword evidence="2" id="KW-0472">Membrane</keyword>
<evidence type="ECO:0000313" key="5">
    <source>
        <dbReference type="Proteomes" id="UP000770661"/>
    </source>
</evidence>
<dbReference type="GO" id="GO:0038202">
    <property type="term" value="P:TORC1 signaling"/>
    <property type="evidence" value="ECO:0007669"/>
    <property type="project" value="TreeGrafter"/>
</dbReference>
<feature type="transmembrane region" description="Helical" evidence="2">
    <location>
        <begin position="9"/>
        <end position="27"/>
    </location>
</feature>
<dbReference type="InterPro" id="IPR005365">
    <property type="entry name" value="Npr3"/>
</dbReference>
<protein>
    <submittedName>
        <fullName evidence="4">GATOR complex protein NPRL3</fullName>
    </submittedName>
</protein>
<dbReference type="OrthoDB" id="18648at2759"/>
<dbReference type="GO" id="GO:1904262">
    <property type="term" value="P:negative regulation of TORC1 signaling"/>
    <property type="evidence" value="ECO:0007669"/>
    <property type="project" value="TreeGrafter"/>
</dbReference>
<keyword evidence="5" id="KW-1185">Reference proteome</keyword>
<reference evidence="4" key="1">
    <citation type="submission" date="2020-07" db="EMBL/GenBank/DDBJ databases">
        <title>The High-quality genome of the commercially important snow crab, Chionoecetes opilio.</title>
        <authorList>
            <person name="Jeong J.-H."/>
            <person name="Ryu S."/>
        </authorList>
    </citation>
    <scope>NUCLEOTIDE SEQUENCE</scope>
    <source>
        <strain evidence="4">MADBK_172401_WGS</strain>
        <tissue evidence="4">Digestive gland</tissue>
    </source>
</reference>
<evidence type="ECO:0000259" key="3">
    <source>
        <dbReference type="Pfam" id="PF24064"/>
    </source>
</evidence>
<feature type="domain" description="GATOR1 complex protein NPRL3 C-terminal HTH" evidence="3">
    <location>
        <begin position="79"/>
        <end position="139"/>
    </location>
</feature>
<dbReference type="GO" id="GO:0010508">
    <property type="term" value="P:positive regulation of autophagy"/>
    <property type="evidence" value="ECO:0007669"/>
    <property type="project" value="TreeGrafter"/>
</dbReference>
<dbReference type="InterPro" id="IPR056603">
    <property type="entry name" value="HTH_NPRL3"/>
</dbReference>
<proteinExistence type="inferred from homology"/>
<dbReference type="EMBL" id="JACEEZ010001894">
    <property type="protein sequence ID" value="KAG0728719.1"/>
    <property type="molecule type" value="Genomic_DNA"/>
</dbReference>
<dbReference type="PANTHER" id="PTHR13153">
    <property type="entry name" value="CGTHBA PROTEIN -14 GENE PROTEIN"/>
    <property type="match status" value="1"/>
</dbReference>
<dbReference type="Proteomes" id="UP000770661">
    <property type="component" value="Unassembled WGS sequence"/>
</dbReference>
<evidence type="ECO:0000313" key="4">
    <source>
        <dbReference type="EMBL" id="KAG0728719.1"/>
    </source>
</evidence>
<keyword evidence="2" id="KW-1133">Transmembrane helix</keyword>
<name>A0A8J5D102_CHIOP</name>
<dbReference type="AlphaFoldDB" id="A0A8J5D102"/>
<sequence>MSEPRRDSCSFLIFLCYLRIVLLLYYYYYVLYYLSYVVLCLLCYDFLPVCSDERSPSPGVTLGAAPQLSVHHTLDAALTPQEKEMLMKVEAAQSLDDLKLFAKLCVYFRGCHHLEEMMFRANLRRSQLLYLIEKFRPVLTTCQHPDDSITLFSYTK</sequence>
<organism evidence="4 5">
    <name type="scientific">Chionoecetes opilio</name>
    <name type="common">Atlantic snow crab</name>
    <name type="synonym">Cancer opilio</name>
    <dbReference type="NCBI Taxonomy" id="41210"/>
    <lineage>
        <taxon>Eukaryota</taxon>
        <taxon>Metazoa</taxon>
        <taxon>Ecdysozoa</taxon>
        <taxon>Arthropoda</taxon>
        <taxon>Crustacea</taxon>
        <taxon>Multicrustacea</taxon>
        <taxon>Malacostraca</taxon>
        <taxon>Eumalacostraca</taxon>
        <taxon>Eucarida</taxon>
        <taxon>Decapoda</taxon>
        <taxon>Pleocyemata</taxon>
        <taxon>Brachyura</taxon>
        <taxon>Eubrachyura</taxon>
        <taxon>Majoidea</taxon>
        <taxon>Majidae</taxon>
        <taxon>Chionoecetes</taxon>
    </lineage>
</organism>
<dbReference type="Pfam" id="PF24064">
    <property type="entry name" value="HTH_NPRL3"/>
    <property type="match status" value="1"/>
</dbReference>
<keyword evidence="2" id="KW-0812">Transmembrane</keyword>
<evidence type="ECO:0000256" key="1">
    <source>
        <dbReference type="ARBA" id="ARBA00010546"/>
    </source>
</evidence>
<dbReference type="GO" id="GO:1990130">
    <property type="term" value="C:GATOR1 complex"/>
    <property type="evidence" value="ECO:0007669"/>
    <property type="project" value="TreeGrafter"/>
</dbReference>
<accession>A0A8J5D102</accession>
<comment type="caution">
    <text evidence="4">The sequence shown here is derived from an EMBL/GenBank/DDBJ whole genome shotgun (WGS) entry which is preliminary data.</text>
</comment>
<evidence type="ECO:0000256" key="2">
    <source>
        <dbReference type="SAM" id="Phobius"/>
    </source>
</evidence>